<keyword evidence="2" id="KW-1185">Reference proteome</keyword>
<dbReference type="AlphaFoldDB" id="B6H3H4"/>
<evidence type="ECO:0000313" key="2">
    <source>
        <dbReference type="Proteomes" id="UP000000724"/>
    </source>
</evidence>
<name>B6H3H4_PENRW</name>
<evidence type="ECO:0000313" key="1">
    <source>
        <dbReference type="EMBL" id="CAP91710.1"/>
    </source>
</evidence>
<gene>
    <name evidence="1" type="ORF">Pc13g06410</name>
    <name evidence="1" type="ORF">PCH_Pc13g06410</name>
</gene>
<dbReference type="EMBL" id="AM920428">
    <property type="protein sequence ID" value="CAP91710.1"/>
    <property type="molecule type" value="Genomic_DNA"/>
</dbReference>
<proteinExistence type="predicted"/>
<sequence length="105" mass="12157">MTDTEILANSPRIRNKWHLFRKNDGRGLDEKGNEKENIIIWQGLRECGGCPKCRFNPEVGPRWKALPAHQYGWDHDNFGEVNFHTLLTRKELLGTPKSHRPGRPA</sequence>
<organism evidence="1 2">
    <name type="scientific">Penicillium rubens (strain ATCC 28089 / DSM 1075 / NRRL 1951 / Wisconsin 54-1255)</name>
    <name type="common">Penicillium chrysogenum</name>
    <dbReference type="NCBI Taxonomy" id="500485"/>
    <lineage>
        <taxon>Eukaryota</taxon>
        <taxon>Fungi</taxon>
        <taxon>Dikarya</taxon>
        <taxon>Ascomycota</taxon>
        <taxon>Pezizomycotina</taxon>
        <taxon>Eurotiomycetes</taxon>
        <taxon>Eurotiomycetidae</taxon>
        <taxon>Eurotiales</taxon>
        <taxon>Aspergillaceae</taxon>
        <taxon>Penicillium</taxon>
        <taxon>Penicillium chrysogenum species complex</taxon>
    </lineage>
</organism>
<reference evidence="1 2" key="1">
    <citation type="journal article" date="2008" name="Nat. Biotechnol.">
        <title>Genome sequencing and analysis of the filamentous fungus Penicillium chrysogenum.</title>
        <authorList>
            <person name="van den Berg M.A."/>
            <person name="Albang R."/>
            <person name="Albermann K."/>
            <person name="Badger J.H."/>
            <person name="Daran J.-M."/>
            <person name="Driessen A.J.M."/>
            <person name="Garcia-Estrada C."/>
            <person name="Fedorova N.D."/>
            <person name="Harris D.M."/>
            <person name="Heijne W.H.M."/>
            <person name="Joardar V.S."/>
            <person name="Kiel J.A.K.W."/>
            <person name="Kovalchuk A."/>
            <person name="Martin J.F."/>
            <person name="Nierman W.C."/>
            <person name="Nijland J.G."/>
            <person name="Pronk J.T."/>
            <person name="Roubos J.A."/>
            <person name="van der Klei I.J."/>
            <person name="van Peij N.N.M.E."/>
            <person name="Veenhuis M."/>
            <person name="von Doehren H."/>
            <person name="Wagner C."/>
            <person name="Wortman J.R."/>
            <person name="Bovenberg R.A.L."/>
        </authorList>
    </citation>
    <scope>NUCLEOTIDE SEQUENCE [LARGE SCALE GENOMIC DNA]</scope>
    <source>
        <strain evidence="2">ATCC 28089 / DSM 1075 / NRRL 1951 / Wisconsin 54-1255</strain>
    </source>
</reference>
<dbReference type="HOGENOM" id="CLU_2237469_0_0_1"/>
<accession>B6H3H4</accession>
<protein>
    <submittedName>
        <fullName evidence="1">Uncharacterized protein</fullName>
    </submittedName>
</protein>
<dbReference type="Proteomes" id="UP000000724">
    <property type="component" value="Contig Pc00c13"/>
</dbReference>
<dbReference type="VEuPathDB" id="FungiDB:PCH_Pc13g06410"/>